<sequence>MSQLAEINKKSIEKTESEKKNLEATINKTINNLPNEKTKIMDLSESWDATIKKKCKLSIFESLNTDAEIAEENLCLYSEYKAEKEFFEDLNY</sequence>
<dbReference type="EMBL" id="JXNU01000003">
    <property type="protein sequence ID" value="KKF37933.1"/>
    <property type="molecule type" value="Genomic_DNA"/>
</dbReference>
<keyword evidence="3" id="KW-1185">Reference proteome</keyword>
<organism evidence="2 3">
    <name type="scientific">Erwinia tracheiphila</name>
    <dbReference type="NCBI Taxonomy" id="65700"/>
    <lineage>
        <taxon>Bacteria</taxon>
        <taxon>Pseudomonadati</taxon>
        <taxon>Pseudomonadota</taxon>
        <taxon>Gammaproteobacteria</taxon>
        <taxon>Enterobacterales</taxon>
        <taxon>Erwiniaceae</taxon>
        <taxon>Erwinia</taxon>
    </lineage>
</organism>
<proteinExistence type="predicted"/>
<accession>A0A0M2KL20</accession>
<dbReference type="AlphaFoldDB" id="A0A0M2KL20"/>
<name>A0A0M2KL20_9GAMM</name>
<reference evidence="2 3" key="1">
    <citation type="submission" date="2015-01" db="EMBL/GenBank/DDBJ databases">
        <title>Erwinia tracheiphila.</title>
        <authorList>
            <person name="Shapiro L.R."/>
        </authorList>
    </citation>
    <scope>NUCLEOTIDE SEQUENCE [LARGE SCALE GENOMIC DNA]</scope>
    <source>
        <strain evidence="2 3">BuffGH</strain>
    </source>
</reference>
<evidence type="ECO:0000256" key="1">
    <source>
        <dbReference type="SAM" id="Coils"/>
    </source>
</evidence>
<comment type="caution">
    <text evidence="2">The sequence shown here is derived from an EMBL/GenBank/DDBJ whole genome shotgun (WGS) entry which is preliminary data.</text>
</comment>
<dbReference type="PATRIC" id="fig|65700.7.peg.5156"/>
<protein>
    <submittedName>
        <fullName evidence="2">Uncharacterized protein</fullName>
    </submittedName>
</protein>
<dbReference type="Proteomes" id="UP000033924">
    <property type="component" value="Unassembled WGS sequence"/>
</dbReference>
<evidence type="ECO:0000313" key="2">
    <source>
        <dbReference type="EMBL" id="KKF37933.1"/>
    </source>
</evidence>
<gene>
    <name evidence="2" type="ORF">SY86_20735</name>
</gene>
<keyword evidence="1" id="KW-0175">Coiled coil</keyword>
<feature type="coiled-coil region" evidence="1">
    <location>
        <begin position="5"/>
        <end position="32"/>
    </location>
</feature>
<evidence type="ECO:0000313" key="3">
    <source>
        <dbReference type="Proteomes" id="UP000033924"/>
    </source>
</evidence>